<dbReference type="Pfam" id="PF11176">
    <property type="entry name" value="Tma16"/>
    <property type="match status" value="2"/>
</dbReference>
<evidence type="ECO:0000256" key="1">
    <source>
        <dbReference type="ARBA" id="ARBA00034127"/>
    </source>
</evidence>
<proteinExistence type="inferred from homology"/>
<feature type="region of interest" description="Disordered" evidence="2">
    <location>
        <begin position="44"/>
        <end position="64"/>
    </location>
</feature>
<reference evidence="3" key="1">
    <citation type="submission" date="2023-06" db="EMBL/GenBank/DDBJ databases">
        <authorList>
            <person name="Noh H."/>
        </authorList>
    </citation>
    <scope>NUCLEOTIDE SEQUENCE</scope>
    <source>
        <strain evidence="3">DUCC20226</strain>
    </source>
</reference>
<sequence>MPKSLEKTRKRIAKKRNGNVVLHEFSRDTKKLHKAQVRDERLEKLAAARKKHDQPLSPPRPALPCPALPCPADNRARSVHRITFFQKAAQENESIPFDMEKMQEYINQYVHQHDQELEQLKKSRRPGRPASVREDLLSLKVDTLRREQQNGFFLPDLSKQNNIDLLNRWEGAWSFLATMSYIRISEAGTVKPSSFPPSSQ</sequence>
<dbReference type="InterPro" id="IPR038356">
    <property type="entry name" value="Tma16_sf"/>
</dbReference>
<dbReference type="Gene3D" id="1.20.1440.170">
    <property type="entry name" value="Translation machinery-associated protein 16-like"/>
    <property type="match status" value="1"/>
</dbReference>
<evidence type="ECO:0000313" key="4">
    <source>
        <dbReference type="Proteomes" id="UP001265746"/>
    </source>
</evidence>
<gene>
    <name evidence="3" type="ORF">N8I77_003844</name>
</gene>
<dbReference type="Proteomes" id="UP001265746">
    <property type="component" value="Unassembled WGS sequence"/>
</dbReference>
<dbReference type="PANTHER" id="PTHR13349">
    <property type="entry name" value="TRANSLATION MACHINERY-ASSOCIATED PROTEIN 16"/>
    <property type="match status" value="1"/>
</dbReference>
<dbReference type="GO" id="GO:0005634">
    <property type="term" value="C:nucleus"/>
    <property type="evidence" value="ECO:0007669"/>
    <property type="project" value="TreeGrafter"/>
</dbReference>
<comment type="caution">
    <text evidence="3">The sequence shown here is derived from an EMBL/GenBank/DDBJ whole genome shotgun (WGS) entry which is preliminary data.</text>
</comment>
<dbReference type="AlphaFoldDB" id="A0AAD9SK49"/>
<evidence type="ECO:0000313" key="3">
    <source>
        <dbReference type="EMBL" id="KAK2610413.1"/>
    </source>
</evidence>
<comment type="similarity">
    <text evidence="1">Belongs to the TMA16 family.</text>
</comment>
<dbReference type="InterPro" id="IPR021346">
    <property type="entry name" value="Tma16"/>
</dbReference>
<name>A0AAD9SK49_PHOAM</name>
<accession>A0AAD9SK49</accession>
<dbReference type="PANTHER" id="PTHR13349:SF2">
    <property type="entry name" value="TRANSLATION MACHINERY-ASSOCIATED PROTEIN 16"/>
    <property type="match status" value="1"/>
</dbReference>
<dbReference type="EMBL" id="JAUJFL010000002">
    <property type="protein sequence ID" value="KAK2610413.1"/>
    <property type="molecule type" value="Genomic_DNA"/>
</dbReference>
<protein>
    <recommendedName>
        <fullName evidence="5">Translation machinery-associated protein 16</fullName>
    </recommendedName>
</protein>
<organism evidence="3 4">
    <name type="scientific">Phomopsis amygdali</name>
    <name type="common">Fusicoccum amygdali</name>
    <dbReference type="NCBI Taxonomy" id="1214568"/>
    <lineage>
        <taxon>Eukaryota</taxon>
        <taxon>Fungi</taxon>
        <taxon>Dikarya</taxon>
        <taxon>Ascomycota</taxon>
        <taxon>Pezizomycotina</taxon>
        <taxon>Sordariomycetes</taxon>
        <taxon>Sordariomycetidae</taxon>
        <taxon>Diaporthales</taxon>
        <taxon>Diaporthaceae</taxon>
        <taxon>Diaporthe</taxon>
    </lineage>
</organism>
<evidence type="ECO:0008006" key="5">
    <source>
        <dbReference type="Google" id="ProtNLM"/>
    </source>
</evidence>
<evidence type="ECO:0000256" key="2">
    <source>
        <dbReference type="SAM" id="MobiDB-lite"/>
    </source>
</evidence>
<keyword evidence="4" id="KW-1185">Reference proteome</keyword>